<organism evidence="1 2">
    <name type="scientific">Hypoxylon rubiginosum</name>
    <dbReference type="NCBI Taxonomy" id="110542"/>
    <lineage>
        <taxon>Eukaryota</taxon>
        <taxon>Fungi</taxon>
        <taxon>Dikarya</taxon>
        <taxon>Ascomycota</taxon>
        <taxon>Pezizomycotina</taxon>
        <taxon>Sordariomycetes</taxon>
        <taxon>Xylariomycetidae</taxon>
        <taxon>Xylariales</taxon>
        <taxon>Hypoxylaceae</taxon>
        <taxon>Hypoxylon</taxon>
    </lineage>
</organism>
<comment type="caution">
    <text evidence="1">The sequence shown here is derived from an EMBL/GenBank/DDBJ whole genome shotgun (WGS) entry which is preliminary data.</text>
</comment>
<gene>
    <name evidence="1" type="ORF">F4820DRAFT_462627</name>
</gene>
<protein>
    <submittedName>
        <fullName evidence="1">Uncharacterized protein</fullName>
    </submittedName>
</protein>
<dbReference type="EMBL" id="MU393646">
    <property type="protein sequence ID" value="KAI4859251.1"/>
    <property type="molecule type" value="Genomic_DNA"/>
</dbReference>
<evidence type="ECO:0000313" key="2">
    <source>
        <dbReference type="Proteomes" id="UP001497700"/>
    </source>
</evidence>
<accession>A0ACB9YIM8</accession>
<dbReference type="Proteomes" id="UP001497700">
    <property type="component" value="Unassembled WGS sequence"/>
</dbReference>
<proteinExistence type="predicted"/>
<sequence length="370" mass="40711">MTRSGASDRDTTTRPYLDDERFHRTLTLPPTGTARPAELKVTYADFGHHNQERVLLFCGPILGSRYLLTIKDALARQHGVRIVSLDRPGFGGTTDVGPADRVRVWLDMVEAVLQHLAVEHVSVLGYSGGAIYAMNVLLHLRHRLHPTRPYVGLCTPWIFPSRSGVSLLKLAGLLPSAMVGSYDRVVQFVQARIAPAIQFSSGLAALVPSLGQSPPDSLAPGVDADAVAREEGLFTELVRRINSEDMQGLGQDALLLLKREDYPGCWGSWGDYDALVPMLAQVERERCGAYSGLADATHAPLRISVYFAESDLMIGTTAGPAWFDHCWRPEQRGDGISYSSTTIANTNHDNILSLRYGVVERIFQDIRMTE</sequence>
<evidence type="ECO:0000313" key="1">
    <source>
        <dbReference type="EMBL" id="KAI4859251.1"/>
    </source>
</evidence>
<keyword evidence="2" id="KW-1185">Reference proteome</keyword>
<reference evidence="1 2" key="1">
    <citation type="journal article" date="2022" name="New Phytol.">
        <title>Ecological generalism drives hyperdiversity of secondary metabolite gene clusters in xylarialean endophytes.</title>
        <authorList>
            <person name="Franco M.E.E."/>
            <person name="Wisecaver J.H."/>
            <person name="Arnold A.E."/>
            <person name="Ju Y.M."/>
            <person name="Slot J.C."/>
            <person name="Ahrendt S."/>
            <person name="Moore L.P."/>
            <person name="Eastman K.E."/>
            <person name="Scott K."/>
            <person name="Konkel Z."/>
            <person name="Mondo S.J."/>
            <person name="Kuo A."/>
            <person name="Hayes R.D."/>
            <person name="Haridas S."/>
            <person name="Andreopoulos B."/>
            <person name="Riley R."/>
            <person name="LaButti K."/>
            <person name="Pangilinan J."/>
            <person name="Lipzen A."/>
            <person name="Amirebrahimi M."/>
            <person name="Yan J."/>
            <person name="Adam C."/>
            <person name="Keymanesh K."/>
            <person name="Ng V."/>
            <person name="Louie K."/>
            <person name="Northen T."/>
            <person name="Drula E."/>
            <person name="Henrissat B."/>
            <person name="Hsieh H.M."/>
            <person name="Youens-Clark K."/>
            <person name="Lutzoni F."/>
            <person name="Miadlikowska J."/>
            <person name="Eastwood D.C."/>
            <person name="Hamelin R.C."/>
            <person name="Grigoriev I.V."/>
            <person name="U'Ren J.M."/>
        </authorList>
    </citation>
    <scope>NUCLEOTIDE SEQUENCE [LARGE SCALE GENOMIC DNA]</scope>
    <source>
        <strain evidence="1 2">CBS 119005</strain>
    </source>
</reference>
<name>A0ACB9YIM8_9PEZI</name>